<dbReference type="InterPro" id="IPR036055">
    <property type="entry name" value="LDL_receptor-like_sf"/>
</dbReference>
<dbReference type="AlphaFoldDB" id="A0A2U9B4Z4"/>
<keyword evidence="4" id="KW-1015">Disulfide bond</keyword>
<evidence type="ECO:0000256" key="6">
    <source>
        <dbReference type="PROSITE-ProRule" id="PRU00196"/>
    </source>
</evidence>
<dbReference type="Pfam" id="PF00089">
    <property type="entry name" value="Trypsin"/>
    <property type="match status" value="1"/>
</dbReference>
<dbReference type="InterPro" id="IPR001314">
    <property type="entry name" value="Peptidase_S1A"/>
</dbReference>
<proteinExistence type="predicted"/>
<feature type="domain" description="SRCR" evidence="11">
    <location>
        <begin position="157"/>
        <end position="246"/>
    </location>
</feature>
<feature type="domain" description="Peptidase S1" evidence="10">
    <location>
        <begin position="255"/>
        <end position="485"/>
    </location>
</feature>
<dbReference type="FunFam" id="2.40.10.10:FF:000003">
    <property type="entry name" value="Transmembrane serine protease 3"/>
    <property type="match status" value="1"/>
</dbReference>
<organism evidence="12 13">
    <name type="scientific">Scophthalmus maximus</name>
    <name type="common">Turbot</name>
    <name type="synonym">Psetta maxima</name>
    <dbReference type="NCBI Taxonomy" id="52904"/>
    <lineage>
        <taxon>Eukaryota</taxon>
        <taxon>Metazoa</taxon>
        <taxon>Chordata</taxon>
        <taxon>Craniata</taxon>
        <taxon>Vertebrata</taxon>
        <taxon>Euteleostomi</taxon>
        <taxon>Actinopterygii</taxon>
        <taxon>Neopterygii</taxon>
        <taxon>Teleostei</taxon>
        <taxon>Neoteleostei</taxon>
        <taxon>Acanthomorphata</taxon>
        <taxon>Carangaria</taxon>
        <taxon>Pleuronectiformes</taxon>
        <taxon>Pleuronectoidei</taxon>
        <taxon>Scophthalmidae</taxon>
        <taxon>Scophthalmus</taxon>
    </lineage>
</organism>
<dbReference type="GO" id="GO:0006508">
    <property type="term" value="P:proteolysis"/>
    <property type="evidence" value="ECO:0007669"/>
    <property type="project" value="UniProtKB-KW"/>
</dbReference>
<dbReference type="GO" id="GO:0004252">
    <property type="term" value="F:serine-type endopeptidase activity"/>
    <property type="evidence" value="ECO:0007669"/>
    <property type="project" value="InterPro"/>
</dbReference>
<gene>
    <name evidence="12" type="ORF">SMAX5B_013320</name>
</gene>
<keyword evidence="9" id="KW-1133">Transmembrane helix</keyword>
<dbReference type="SMART" id="SM00020">
    <property type="entry name" value="Tryp_SPc"/>
    <property type="match status" value="1"/>
</dbReference>
<sequence>MSEWKTQWVPVDPTTICPTVLNIQSVTFMVTTVQLPEESTRPLNPRQTVVPRPGRHRKPMTAPKTQREKASRRKKVLLTILTVVVLLGILTTAAYFIKQLIDSKYFFCARSVKFIPIDKTCDGTDDCAGGEDEITCLSSFKVNTTFPVRLRSASQVLQVYSPGSGWRSVCSDEWTKQYTQKACMQLGYTNKPQSTSVPVDTLISSLKTGPFAAIRPEARTQPIHKATIDRRDCRTGSVISLSCSDCGDVGFQDRIVGGTDAVIDDWPWQVSLQQGGQHTCGGSLVSPRWVVTAAHCFAGSKKELSRWRVVSGRTFMGTLGGSYVDRIILNGDYDPARNDYDIALMRLSSPITVGVARKPVCLPPKAFGLAAKASMTVTGWGYLEENGKVSPSLQKANIPLIDHAVCSSPTVYGSTVTQRMICAGFMEGKVDACQGDSGGPLVHFTSSRWYLVGVVSWGVGCARERRPGVYSNVEEMLNWIHTVIEKNP</sequence>
<evidence type="ECO:0000259" key="10">
    <source>
        <dbReference type="PROSITE" id="PS50240"/>
    </source>
</evidence>
<evidence type="ECO:0000256" key="7">
    <source>
        <dbReference type="RuleBase" id="RU363034"/>
    </source>
</evidence>
<dbReference type="PROSITE" id="PS50287">
    <property type="entry name" value="SRCR_2"/>
    <property type="match status" value="1"/>
</dbReference>
<dbReference type="InterPro" id="IPR001254">
    <property type="entry name" value="Trypsin_dom"/>
</dbReference>
<dbReference type="InterPro" id="IPR043504">
    <property type="entry name" value="Peptidase_S1_PA_chymotrypsin"/>
</dbReference>
<dbReference type="SMART" id="SM00202">
    <property type="entry name" value="SR"/>
    <property type="match status" value="1"/>
</dbReference>
<feature type="transmembrane region" description="Helical" evidence="9">
    <location>
        <begin position="76"/>
        <end position="97"/>
    </location>
</feature>
<dbReference type="PROSITE" id="PS00134">
    <property type="entry name" value="TRYPSIN_HIS"/>
    <property type="match status" value="1"/>
</dbReference>
<evidence type="ECO:0000256" key="2">
    <source>
        <dbReference type="ARBA" id="ARBA00022801"/>
    </source>
</evidence>
<dbReference type="PANTHER" id="PTHR24252">
    <property type="entry name" value="ACROSIN-RELATED"/>
    <property type="match status" value="1"/>
</dbReference>
<evidence type="ECO:0000256" key="5">
    <source>
        <dbReference type="ARBA" id="ARBA00023180"/>
    </source>
</evidence>
<dbReference type="Gene3D" id="3.10.250.10">
    <property type="entry name" value="SRCR-like domain"/>
    <property type="match status" value="1"/>
</dbReference>
<keyword evidence="13" id="KW-1185">Reference proteome</keyword>
<evidence type="ECO:0000313" key="12">
    <source>
        <dbReference type="EMBL" id="AWO99000.1"/>
    </source>
</evidence>
<dbReference type="CDD" id="cd00190">
    <property type="entry name" value="Tryp_SPc"/>
    <property type="match status" value="1"/>
</dbReference>
<comment type="caution">
    <text evidence="6">Lacks conserved residue(s) required for the propagation of feature annotation.</text>
</comment>
<protein>
    <submittedName>
        <fullName evidence="12">Putative transmembrane protease serine 4-like</fullName>
    </submittedName>
</protein>
<dbReference type="Gene3D" id="4.10.400.10">
    <property type="entry name" value="Low-density Lipoprotein Receptor"/>
    <property type="match status" value="1"/>
</dbReference>
<evidence type="ECO:0000256" key="9">
    <source>
        <dbReference type="SAM" id="Phobius"/>
    </source>
</evidence>
<dbReference type="SUPFAM" id="SSF50494">
    <property type="entry name" value="Trypsin-like serine proteases"/>
    <property type="match status" value="1"/>
</dbReference>
<keyword evidence="9" id="KW-0472">Membrane</keyword>
<dbReference type="PROSITE" id="PS50240">
    <property type="entry name" value="TRYPSIN_DOM"/>
    <property type="match status" value="1"/>
</dbReference>
<dbReference type="PRINTS" id="PR00722">
    <property type="entry name" value="CHYMOTRYPSIN"/>
</dbReference>
<dbReference type="CDD" id="cd00112">
    <property type="entry name" value="LDLa"/>
    <property type="match status" value="1"/>
</dbReference>
<keyword evidence="3 7" id="KW-0720">Serine protease</keyword>
<dbReference type="InterPro" id="IPR001190">
    <property type="entry name" value="SRCR"/>
</dbReference>
<dbReference type="InterPro" id="IPR018114">
    <property type="entry name" value="TRYPSIN_HIS"/>
</dbReference>
<dbReference type="GO" id="GO:0016020">
    <property type="term" value="C:membrane"/>
    <property type="evidence" value="ECO:0007669"/>
    <property type="project" value="InterPro"/>
</dbReference>
<keyword evidence="5" id="KW-0325">Glycoprotein</keyword>
<accession>A0A2U9B4Z4</accession>
<evidence type="ECO:0000256" key="3">
    <source>
        <dbReference type="ARBA" id="ARBA00022825"/>
    </source>
</evidence>
<keyword evidence="1 7" id="KW-0645">Protease</keyword>
<evidence type="ECO:0000259" key="11">
    <source>
        <dbReference type="PROSITE" id="PS50287"/>
    </source>
</evidence>
<dbReference type="PROSITE" id="PS00135">
    <property type="entry name" value="TRYPSIN_SER"/>
    <property type="match status" value="1"/>
</dbReference>
<dbReference type="PANTHER" id="PTHR24252:SF17">
    <property type="entry name" value="SUPPRESSOR OF TUMORIGENICITY 14 PROTEIN HOMOLOG-RELATED"/>
    <property type="match status" value="1"/>
</dbReference>
<keyword evidence="9 12" id="KW-0812">Transmembrane</keyword>
<dbReference type="InterPro" id="IPR009003">
    <property type="entry name" value="Peptidase_S1_PA"/>
</dbReference>
<evidence type="ECO:0000313" key="13">
    <source>
        <dbReference type="Proteomes" id="UP000246464"/>
    </source>
</evidence>
<dbReference type="InterPro" id="IPR036772">
    <property type="entry name" value="SRCR-like_dom_sf"/>
</dbReference>
<dbReference type="SUPFAM" id="SSF56487">
    <property type="entry name" value="SRCR-like"/>
    <property type="match status" value="1"/>
</dbReference>
<keyword evidence="2 7" id="KW-0378">Hydrolase</keyword>
<evidence type="ECO:0000256" key="4">
    <source>
        <dbReference type="ARBA" id="ARBA00023157"/>
    </source>
</evidence>
<feature type="region of interest" description="Disordered" evidence="8">
    <location>
        <begin position="38"/>
        <end position="68"/>
    </location>
</feature>
<dbReference type="EMBL" id="CP026245">
    <property type="protein sequence ID" value="AWO99000.1"/>
    <property type="molecule type" value="Genomic_DNA"/>
</dbReference>
<dbReference type="STRING" id="52904.ENSSMAP00000024344"/>
<dbReference type="InterPro" id="IPR033116">
    <property type="entry name" value="TRYPSIN_SER"/>
</dbReference>
<dbReference type="Proteomes" id="UP000246464">
    <property type="component" value="Chromosome 3"/>
</dbReference>
<name>A0A2U9B4Z4_SCOMX</name>
<dbReference type="Gene3D" id="2.40.10.10">
    <property type="entry name" value="Trypsin-like serine proteases"/>
    <property type="match status" value="2"/>
</dbReference>
<reference evidence="12 13" key="1">
    <citation type="submission" date="2017-12" db="EMBL/GenBank/DDBJ databases">
        <title>Integrating genomic resources of turbot (Scophthalmus maximus) in depth evaluation of genetic and physical mapping variation across individuals.</title>
        <authorList>
            <person name="Martinez P."/>
        </authorList>
    </citation>
    <scope>NUCLEOTIDE SEQUENCE [LARGE SCALE GENOMIC DNA]</scope>
</reference>
<evidence type="ECO:0000256" key="1">
    <source>
        <dbReference type="ARBA" id="ARBA00022670"/>
    </source>
</evidence>
<dbReference type="SUPFAM" id="SSF57424">
    <property type="entry name" value="LDL receptor-like module"/>
    <property type="match status" value="1"/>
</dbReference>
<evidence type="ECO:0000256" key="8">
    <source>
        <dbReference type="SAM" id="MobiDB-lite"/>
    </source>
</evidence>
<dbReference type="InterPro" id="IPR002172">
    <property type="entry name" value="LDrepeatLR_classA_rpt"/>
</dbReference>
<dbReference type="Pfam" id="PF15494">
    <property type="entry name" value="SRCR_2"/>
    <property type="match status" value="1"/>
</dbReference>